<dbReference type="RefSeq" id="WP_174404585.1">
    <property type="nucleotide sequence ID" value="NZ_BLVO01000012.1"/>
</dbReference>
<dbReference type="PANTHER" id="PTHR20982:SF3">
    <property type="entry name" value="MITOCHONDRIAL RIBOSOME RECYCLING FACTOR PSEUDO 1"/>
    <property type="match status" value="1"/>
</dbReference>
<dbReference type="FunFam" id="1.10.132.20:FF:000001">
    <property type="entry name" value="Ribosome-recycling factor"/>
    <property type="match status" value="1"/>
</dbReference>
<evidence type="ECO:0000256" key="1">
    <source>
        <dbReference type="ARBA" id="ARBA00004496"/>
    </source>
</evidence>
<evidence type="ECO:0000256" key="4">
    <source>
        <dbReference type="ARBA" id="ARBA00022917"/>
    </source>
</evidence>
<evidence type="ECO:0000256" key="5">
    <source>
        <dbReference type="ARBA" id="ARBA00025050"/>
    </source>
</evidence>
<evidence type="ECO:0000313" key="9">
    <source>
        <dbReference type="EMBL" id="GFM32928.1"/>
    </source>
</evidence>
<organism evidence="9 10">
    <name type="scientific">Desulfovibrio subterraneus</name>
    <dbReference type="NCBI Taxonomy" id="2718620"/>
    <lineage>
        <taxon>Bacteria</taxon>
        <taxon>Pseudomonadati</taxon>
        <taxon>Thermodesulfobacteriota</taxon>
        <taxon>Desulfovibrionia</taxon>
        <taxon>Desulfovibrionales</taxon>
        <taxon>Desulfovibrionaceae</taxon>
        <taxon>Desulfovibrio</taxon>
    </lineage>
</organism>
<keyword evidence="10" id="KW-1185">Reference proteome</keyword>
<gene>
    <name evidence="6 9" type="primary">frr</name>
    <name evidence="9" type="ORF">DSM101010T_12930</name>
</gene>
<dbReference type="FunFam" id="3.30.1360.40:FF:000001">
    <property type="entry name" value="Ribosome-recycling factor"/>
    <property type="match status" value="1"/>
</dbReference>
<dbReference type="CDD" id="cd00520">
    <property type="entry name" value="RRF"/>
    <property type="match status" value="1"/>
</dbReference>
<evidence type="ECO:0000256" key="2">
    <source>
        <dbReference type="ARBA" id="ARBA00005912"/>
    </source>
</evidence>
<reference evidence="9 10" key="1">
    <citation type="submission" date="2020-05" db="EMBL/GenBank/DDBJ databases">
        <title>Draft genome sequence of Desulfovibrio sp. strain HN2T.</title>
        <authorList>
            <person name="Ueno A."/>
            <person name="Tamazawa S."/>
            <person name="Tamamura S."/>
            <person name="Murakami T."/>
            <person name="Kiyama T."/>
            <person name="Inomata H."/>
            <person name="Amano Y."/>
            <person name="Miyakawa K."/>
            <person name="Tamaki H."/>
            <person name="Naganuma T."/>
            <person name="Kaneko K."/>
        </authorList>
    </citation>
    <scope>NUCLEOTIDE SEQUENCE [LARGE SCALE GENOMIC DNA]</scope>
    <source>
        <strain evidence="9 10">HN2</strain>
    </source>
</reference>
<dbReference type="GO" id="GO:0043023">
    <property type="term" value="F:ribosomal large subunit binding"/>
    <property type="evidence" value="ECO:0007669"/>
    <property type="project" value="TreeGrafter"/>
</dbReference>
<evidence type="ECO:0000256" key="6">
    <source>
        <dbReference type="HAMAP-Rule" id="MF_00040"/>
    </source>
</evidence>
<evidence type="ECO:0000259" key="8">
    <source>
        <dbReference type="Pfam" id="PF01765"/>
    </source>
</evidence>
<comment type="similarity">
    <text evidence="2 6">Belongs to the RRF family.</text>
</comment>
<dbReference type="PANTHER" id="PTHR20982">
    <property type="entry name" value="RIBOSOME RECYCLING FACTOR"/>
    <property type="match status" value="1"/>
</dbReference>
<comment type="subcellular location">
    <subcellularLocation>
        <location evidence="1 6">Cytoplasm</location>
    </subcellularLocation>
</comment>
<dbReference type="Gene3D" id="3.30.1360.40">
    <property type="match status" value="1"/>
</dbReference>
<dbReference type="Gene3D" id="1.10.132.20">
    <property type="entry name" value="Ribosome-recycling factor"/>
    <property type="match status" value="1"/>
</dbReference>
<feature type="domain" description="Ribosome recycling factor" evidence="8">
    <location>
        <begin position="19"/>
        <end position="182"/>
    </location>
</feature>
<feature type="coiled-coil region" evidence="7">
    <location>
        <begin position="120"/>
        <end position="158"/>
    </location>
</feature>
<dbReference type="InterPro" id="IPR036191">
    <property type="entry name" value="RRF_sf"/>
</dbReference>
<dbReference type="HAMAP" id="MF_00040">
    <property type="entry name" value="RRF"/>
    <property type="match status" value="1"/>
</dbReference>
<keyword evidence="7" id="KW-0175">Coiled coil</keyword>
<dbReference type="Proteomes" id="UP000503840">
    <property type="component" value="Unassembled WGS sequence"/>
</dbReference>
<dbReference type="InterPro" id="IPR023584">
    <property type="entry name" value="Ribosome_recyc_fac_dom"/>
</dbReference>
<dbReference type="NCBIfam" id="TIGR00496">
    <property type="entry name" value="frr"/>
    <property type="match status" value="1"/>
</dbReference>
<evidence type="ECO:0000313" key="10">
    <source>
        <dbReference type="Proteomes" id="UP000503840"/>
    </source>
</evidence>
<keyword evidence="3 6" id="KW-0963">Cytoplasm</keyword>
<evidence type="ECO:0000256" key="3">
    <source>
        <dbReference type="ARBA" id="ARBA00022490"/>
    </source>
</evidence>
<comment type="caution">
    <text evidence="9">The sequence shown here is derived from an EMBL/GenBank/DDBJ whole genome shotgun (WGS) entry which is preliminary data.</text>
</comment>
<comment type="function">
    <text evidence="5 6">Responsible for the release of ribosomes from messenger RNA at the termination of protein biosynthesis. May increase the efficiency of translation by recycling ribosomes from one round of translation to another.</text>
</comment>
<dbReference type="GO" id="GO:0005737">
    <property type="term" value="C:cytoplasm"/>
    <property type="evidence" value="ECO:0007669"/>
    <property type="project" value="UniProtKB-SubCell"/>
</dbReference>
<keyword evidence="4 6" id="KW-0648">Protein biosynthesis</keyword>
<name>A0A7J0BH82_9BACT</name>
<evidence type="ECO:0000256" key="7">
    <source>
        <dbReference type="SAM" id="Coils"/>
    </source>
</evidence>
<dbReference type="SUPFAM" id="SSF55194">
    <property type="entry name" value="Ribosome recycling factor, RRF"/>
    <property type="match status" value="1"/>
</dbReference>
<dbReference type="EMBL" id="BLVO01000012">
    <property type="protein sequence ID" value="GFM32928.1"/>
    <property type="molecule type" value="Genomic_DNA"/>
</dbReference>
<dbReference type="GO" id="GO:0006415">
    <property type="term" value="P:translational termination"/>
    <property type="evidence" value="ECO:0007669"/>
    <property type="project" value="UniProtKB-UniRule"/>
</dbReference>
<sequence>MDEILLDAEERMEKAITSLERDFGKLRTGRASTSLVDNIIVDYYGTPTPIKQMSSVSIPDSRSITIQPWDKAAFGLIEKAIINSDLGLNPMNDGRVIRINIPMLTEERRKELVKVAKKYVEEAKVAVRNVRRDANEQIKKLEKSKDVTEDESRQGQDEVQKLTDAYVAKADERGTAKEAEIMAI</sequence>
<dbReference type="InterPro" id="IPR002661">
    <property type="entry name" value="Ribosome_recyc_fac"/>
</dbReference>
<proteinExistence type="inferred from homology"/>
<dbReference type="Pfam" id="PF01765">
    <property type="entry name" value="RRF"/>
    <property type="match status" value="1"/>
</dbReference>
<accession>A0A7J0BH82</accession>
<protein>
    <recommendedName>
        <fullName evidence="6">Ribosome-recycling factor</fullName>
        <shortName evidence="6">RRF</shortName>
    </recommendedName>
    <alternativeName>
        <fullName evidence="6">Ribosome-releasing factor</fullName>
    </alternativeName>
</protein>
<dbReference type="AlphaFoldDB" id="A0A7J0BH82"/>